<proteinExistence type="predicted"/>
<dbReference type="PROSITE" id="PS51257">
    <property type="entry name" value="PROKAR_LIPOPROTEIN"/>
    <property type="match status" value="1"/>
</dbReference>
<sequence length="200" mass="22507">MKKLTFISLMICCLAAIGLTSCNNDVEYKGLTNEQKAEAFNTVKGSYKGDLIYPATNPSNKTDVTDTLQISWQMNSDSVMTIRNFPVELLASNITNPELAKALRKQQPRDWKCYINFTQVQPVTFFINPTLQSFSLNYNDKDHVVQIAMLGNDIYSFGMYNSSKKMMQMQIVEAAVYVNGILQRGMLKSAVPFILSGTKQ</sequence>
<feature type="chain" id="PRO_5046238929" evidence="1">
    <location>
        <begin position="24"/>
        <end position="200"/>
    </location>
</feature>
<dbReference type="Pfam" id="PF16128">
    <property type="entry name" value="DUF4840"/>
    <property type="match status" value="1"/>
</dbReference>
<organism evidence="2 3">
    <name type="scientific">Hallella faecis</name>
    <dbReference type="NCBI Taxonomy" id="2841596"/>
    <lineage>
        <taxon>Bacteria</taxon>
        <taxon>Pseudomonadati</taxon>
        <taxon>Bacteroidota</taxon>
        <taxon>Bacteroidia</taxon>
        <taxon>Bacteroidales</taxon>
        <taxon>Prevotellaceae</taxon>
        <taxon>Hallella</taxon>
    </lineage>
</organism>
<accession>A0ABV1FRM1</accession>
<dbReference type="Proteomes" id="UP001487296">
    <property type="component" value="Unassembled WGS sequence"/>
</dbReference>
<keyword evidence="3" id="KW-1185">Reference proteome</keyword>
<name>A0ABV1FRM1_9BACT</name>
<gene>
    <name evidence="2" type="ORF">AAAT34_08335</name>
</gene>
<feature type="signal peptide" evidence="1">
    <location>
        <begin position="1"/>
        <end position="23"/>
    </location>
</feature>
<evidence type="ECO:0000313" key="2">
    <source>
        <dbReference type="EMBL" id="MEQ2487063.1"/>
    </source>
</evidence>
<evidence type="ECO:0000313" key="3">
    <source>
        <dbReference type="Proteomes" id="UP001487296"/>
    </source>
</evidence>
<comment type="caution">
    <text evidence="2">The sequence shown here is derived from an EMBL/GenBank/DDBJ whole genome shotgun (WGS) entry which is preliminary data.</text>
</comment>
<dbReference type="EMBL" id="JBBNFP010000030">
    <property type="protein sequence ID" value="MEQ2487063.1"/>
    <property type="molecule type" value="Genomic_DNA"/>
</dbReference>
<evidence type="ECO:0000256" key="1">
    <source>
        <dbReference type="SAM" id="SignalP"/>
    </source>
</evidence>
<keyword evidence="1" id="KW-0732">Signal</keyword>
<dbReference type="RefSeq" id="WP_215760107.1">
    <property type="nucleotide sequence ID" value="NZ_JAHKBE010000029.1"/>
</dbReference>
<dbReference type="InterPro" id="IPR032293">
    <property type="entry name" value="DUF4840"/>
</dbReference>
<reference evidence="2 3" key="1">
    <citation type="submission" date="2024-04" db="EMBL/GenBank/DDBJ databases">
        <title>Human intestinal bacterial collection.</title>
        <authorList>
            <person name="Pauvert C."/>
            <person name="Hitch T.C.A."/>
            <person name="Clavel T."/>
        </authorList>
    </citation>
    <scope>NUCLEOTIDE SEQUENCE [LARGE SCALE GENOMIC DNA]</scope>
    <source>
        <strain evidence="2 3">CLA-AA-H145</strain>
    </source>
</reference>
<protein>
    <submittedName>
        <fullName evidence="2">DUF4840 domain-containing protein</fullName>
    </submittedName>
</protein>